<dbReference type="Pfam" id="PF08659">
    <property type="entry name" value="KR"/>
    <property type="match status" value="1"/>
</dbReference>
<evidence type="ECO:0000259" key="11">
    <source>
        <dbReference type="PROSITE" id="PS52004"/>
    </source>
</evidence>
<evidence type="ECO:0000313" key="13">
    <source>
        <dbReference type="EMBL" id="EED14393.1"/>
    </source>
</evidence>
<dbReference type="CDD" id="cd05195">
    <property type="entry name" value="enoyl_red"/>
    <property type="match status" value="1"/>
</dbReference>
<evidence type="ECO:0000256" key="7">
    <source>
        <dbReference type="ARBA" id="ARBA00023268"/>
    </source>
</evidence>
<dbReference type="GeneID" id="8100461"/>
<dbReference type="InterPro" id="IPR036291">
    <property type="entry name" value="NAD(P)-bd_dom_sf"/>
</dbReference>
<dbReference type="GO" id="GO:0031177">
    <property type="term" value="F:phosphopantetheine binding"/>
    <property type="evidence" value="ECO:0007669"/>
    <property type="project" value="InterPro"/>
</dbReference>
<reference evidence="14" key="1">
    <citation type="journal article" date="2015" name="Genome Announc.">
        <title>Genome sequence of the AIDS-associated pathogen Penicillium marneffei (ATCC18224) and its near taxonomic relative Talaromyces stipitatus (ATCC10500).</title>
        <authorList>
            <person name="Nierman W.C."/>
            <person name="Fedorova-Abrams N.D."/>
            <person name="Andrianopoulos A."/>
        </authorList>
    </citation>
    <scope>NUCLEOTIDE SEQUENCE [LARGE SCALE GENOMIC DNA]</scope>
    <source>
        <strain evidence="14">ATCC 10500 / CBS 375.48 / QM 6759 / NRRL 1006</strain>
    </source>
</reference>
<evidence type="ECO:0000256" key="4">
    <source>
        <dbReference type="ARBA" id="ARBA00022679"/>
    </source>
</evidence>
<dbReference type="InterPro" id="IPR014043">
    <property type="entry name" value="Acyl_transferase_dom"/>
</dbReference>
<dbReference type="SUPFAM" id="SSF52151">
    <property type="entry name" value="FabD/lysophospholipase-like"/>
    <property type="match status" value="1"/>
</dbReference>
<dbReference type="SUPFAM" id="SSF50129">
    <property type="entry name" value="GroES-like"/>
    <property type="match status" value="1"/>
</dbReference>
<dbReference type="InterPro" id="IPR013217">
    <property type="entry name" value="Methyltransf_12"/>
</dbReference>
<dbReference type="InterPro" id="IPR036736">
    <property type="entry name" value="ACP-like_sf"/>
</dbReference>
<dbReference type="InterPro" id="IPR049900">
    <property type="entry name" value="PKS_mFAS_DH"/>
</dbReference>
<dbReference type="Gene3D" id="3.40.366.10">
    <property type="entry name" value="Malonyl-Coenzyme A Acyl Carrier Protein, domain 2"/>
    <property type="match status" value="1"/>
</dbReference>
<feature type="active site" description="Proton acceptor; for dehydratase activity" evidence="9">
    <location>
        <position position="987"/>
    </location>
</feature>
<dbReference type="InterPro" id="IPR001227">
    <property type="entry name" value="Ac_transferase_dom_sf"/>
</dbReference>
<dbReference type="GO" id="GO:0004315">
    <property type="term" value="F:3-oxoacyl-[acyl-carrier-protein] synthase activity"/>
    <property type="evidence" value="ECO:0007669"/>
    <property type="project" value="InterPro"/>
</dbReference>
<dbReference type="InterPro" id="IPR014030">
    <property type="entry name" value="Ketoacyl_synth_N"/>
</dbReference>
<dbReference type="SUPFAM" id="SSF53335">
    <property type="entry name" value="S-adenosyl-L-methionine-dependent methyltransferases"/>
    <property type="match status" value="1"/>
</dbReference>
<dbReference type="Gene3D" id="3.10.129.110">
    <property type="entry name" value="Polyketide synthase dehydratase"/>
    <property type="match status" value="1"/>
</dbReference>
<feature type="domain" description="PKS/mFAS DH" evidence="12">
    <location>
        <begin position="955"/>
        <end position="1262"/>
    </location>
</feature>
<evidence type="ECO:0000256" key="6">
    <source>
        <dbReference type="ARBA" id="ARBA00023002"/>
    </source>
</evidence>
<dbReference type="SMART" id="SM00822">
    <property type="entry name" value="PKS_KR"/>
    <property type="match status" value="1"/>
</dbReference>
<dbReference type="PROSITE" id="PS52019">
    <property type="entry name" value="PKS_MFAS_DH"/>
    <property type="match status" value="1"/>
</dbReference>
<dbReference type="PROSITE" id="PS52004">
    <property type="entry name" value="KS3_2"/>
    <property type="match status" value="1"/>
</dbReference>
<dbReference type="HOGENOM" id="CLU_000022_31_4_1"/>
<evidence type="ECO:0000259" key="10">
    <source>
        <dbReference type="PROSITE" id="PS50075"/>
    </source>
</evidence>
<evidence type="ECO:0000313" key="14">
    <source>
        <dbReference type="Proteomes" id="UP000001745"/>
    </source>
</evidence>
<dbReference type="GO" id="GO:0006633">
    <property type="term" value="P:fatty acid biosynthetic process"/>
    <property type="evidence" value="ECO:0007669"/>
    <property type="project" value="InterPro"/>
</dbReference>
<evidence type="ECO:0000256" key="8">
    <source>
        <dbReference type="ARBA" id="ARBA00023315"/>
    </source>
</evidence>
<dbReference type="Pfam" id="PF08240">
    <property type="entry name" value="ADH_N"/>
    <property type="match status" value="1"/>
</dbReference>
<dbReference type="InterPro" id="IPR013968">
    <property type="entry name" value="PKS_KR"/>
</dbReference>
<dbReference type="InterPro" id="IPR049552">
    <property type="entry name" value="PKS_DH_N"/>
</dbReference>
<keyword evidence="8 13" id="KW-0012">Acyltransferase</keyword>
<dbReference type="CDD" id="cd02440">
    <property type="entry name" value="AdoMet_MTases"/>
    <property type="match status" value="1"/>
</dbReference>
<dbReference type="Pfam" id="PF08242">
    <property type="entry name" value="Methyltransf_12"/>
    <property type="match status" value="1"/>
</dbReference>
<dbReference type="GO" id="GO:0016491">
    <property type="term" value="F:oxidoreductase activity"/>
    <property type="evidence" value="ECO:0007669"/>
    <property type="project" value="UniProtKB-KW"/>
</dbReference>
<feature type="region of interest" description="N-terminal hotdog fold" evidence="9">
    <location>
        <begin position="955"/>
        <end position="1087"/>
    </location>
</feature>
<dbReference type="eggNOG" id="KOG1202">
    <property type="taxonomic scope" value="Eukaryota"/>
</dbReference>
<evidence type="ECO:0000256" key="2">
    <source>
        <dbReference type="ARBA" id="ARBA00022450"/>
    </source>
</evidence>
<dbReference type="FunFam" id="3.40.50.720:FF:000209">
    <property type="entry name" value="Polyketide synthase Pks12"/>
    <property type="match status" value="1"/>
</dbReference>
<dbReference type="PANTHER" id="PTHR43775:SF29">
    <property type="entry name" value="ASPERFURANONE POLYKETIDE SYNTHASE AFOG-RELATED"/>
    <property type="match status" value="1"/>
</dbReference>
<evidence type="ECO:0000256" key="1">
    <source>
        <dbReference type="ARBA" id="ARBA00005179"/>
    </source>
</evidence>
<dbReference type="InterPro" id="IPR016039">
    <property type="entry name" value="Thiolase-like"/>
</dbReference>
<dbReference type="InterPro" id="IPR020806">
    <property type="entry name" value="PKS_PP-bd"/>
</dbReference>
<dbReference type="Proteomes" id="UP000001745">
    <property type="component" value="Unassembled WGS sequence"/>
</dbReference>
<dbReference type="PROSITE" id="PS00606">
    <property type="entry name" value="KS3_1"/>
    <property type="match status" value="1"/>
</dbReference>
<dbReference type="RefSeq" id="XP_002486631.1">
    <property type="nucleotide sequence ID" value="XM_002486586.1"/>
</dbReference>
<dbReference type="EC" id="2.3.1.161" evidence="13"/>
<sequence length="2515" mass="275859">MDGHSPIAIIGLSYRAPGVGRKGLWEYLAEAKSAWSKVPVERFDYAAFHFPDKDKAGCIAAQGGHFLPDDIYAFDAPFFNLRAEEARVVDPHQRILLECALEAAESAGIGLHDLAGSNTGVFSAIGSLEHGHMMGEDMPASSTWTCVGAAPCMLANRLSYFFNLSGPSIALDAACASSTYAIHMACQSLHAGECEAAFAGGSALLLGPGQWSFLDTMGALSLEGRSFSYDARASGFGRGEGSACLLLKRLEDAIRCGDPIHAVIRNSACSHGGRSDGITMPSRSAQEKLLLRVHQEIDLDPAETPVVEGHGTGTKVGDPIEAGSFVTVLAKERTSSNPLYIGSLKSNFGHLEGASGVLGVVKAVMMLKHGCILPNANFEKFNEEIEGREKLRVPPTKMSWPVNEPRRVCVTNFGFGGSNSAIILDEAPAVSPKVTKNSKFQQVTDLNDDARLTNGAQPEAQNGDDTDNNAVKRLYVLSAKSESSLSAYLGSFMAYLDSAEGSRSLMKDLSYTLGQRRTHHSCRVAVTADSLTSLRAHLANAKQKRARNPIIAFVFTGQGAQRCAQMATGLDRYGAFRRAIEQVEVHLHELGARWSLKEELRKTESESRINEAEISQPACTAVQLALVLLLKSWGVEATAVTGHSSGEIAAAFAAGLISFEAAVAIAYFRGLLAVQLSSEQGRKGAMLALGISADESLTLLEDNKEGYATIAAINSPQSVTLSGDQSAIDSIHQMANTRGIFARRLRVEVAYHSRHMEHIAASYRKSIDCFCDVRVNLESSDAPRPVFISSVTGRQMDVDTLNSSYWVKNLLEPVRFSDAVESIFSVLFKRSPSIEQHRGKQLNVVLEIGPHSALQGPIKQTVDALHPQQSDQHQEQFAYVACLERGRDSEEAILDLSKNLFCLGATLQLAAVNQTDHRNARVLKDLPPYAWDKSTRYFMRSRITQAKLHPNQPYHPLLGWKSPYTEGSEVSFRQVFTLDEIPWIRDHNVGGHVIFPMTGYLSLAMEAFRRTASSCPPSILVREFHAKRSLEIEEDERVDIVTKLRPAATGTENISSSIWVFEILTWSAEYGWTTHCHGHVEAGPDEMTIDSPTFKSSAPLVNSETLKKRNPELEYLRDGREGTHYGAVFKRMVGLWEGPGWTVMENELRDLDSSQDSTYGSPVSVDTPTLDSCLQGLGPLLEQYGPKPALMPNYVSRLQISNRIPLIEKLRMTVVTRLVDYEVKAGIIRISVAVFLKGSDSLVPVAEWESVTLRTITPGVSGDSVSNLPVSYYWDLIPSLDHLKDDGKLRKILEIGPADERETSRVRMLNLAAVYYMDRALQETAQGDFSQLPSYLFRFRDWARTVVAQQKRSLDGIDTSALVDKLSSSGGQGEMMCALGEQLPQILRGEIQALEIMLRDNRLSKYYDDDLINVRLSWTLARWVRNLSDVKYDLRVLEIGAGTGSATFPVFQELSRGEEKLPDSFTYTYTDISAGFFEKAREKLAKWSRYITYKKLDISQDPEQQGFGLEQYDLIIASNVLHATPNMAATIDHVRSLLKPSGKLVMIEACRHAPLVLPFALLPGWWLAEDKHRSIAEGPLLSENNWNSILCDRGFSGLDNLVAAFPDDPENILNLISTTRVGMSESRGTASTTICGPLLDNEEEDFAQMVSDVLSEHLGCVTSIKPFAEITVEDDPFCIILDSPGQSIFKDFSSDTFELCKNVLLKIKGLLWVIPENHTPDNDVIKGLLRSVRLETGPRNLLILDNLPRNLEGVSAITQLAQRLQDPEMANCTDKDFTWHEGMMYLPRYRPLPAAKEVFASEAGVTTRKEQSLWQDGVSYEMTVDSAGSPDSIYFKRTDIFNQSLGNDDILIRIVASGVNFRDVLLVLGSIPWTRPGFEGAGVVLKTGRDVENLQPGDRVFFGALHGGSIASHIQLPSWMACKIPDGFNTVDAAGISVAYSTAIMTIMRIGRLRKGESILIHAASGAVGQACIVLAQHLQAEIFATAGSPAKRGFLHERFNIPKDHIFSSRTSAFRDGILSVTDGKGVDVIINSLSGNLLQETWAVIADIGRFVEIGKRDLLQNSYLSMRPFDRNVTFSGVDLRTFFLNKPDEHRACLSDLVGLVNRGVVVPIHPVTALPASQIATGMRILQSGQNIGKIVLTMDSDERVLAESPLPLQVPAGRLLRPDATYIITGGTGGIGLSLVPWMVEHGARNLVLLGRSGSSRPEVQKILEQYENTGIHVRAVSCDVGLREDLAQALQSIQDLPPASGVVHGALILRGAWNLHELLPDNLDFFVALSSFISGSGNIGQSIYSGTASFYDSFAEYRNSLGQPTVSVALPVVMGVGYVADHGIDEKLKASLGAILTEVHLRTVIKGAIIGPSSSMNRDGKAISFSFARGDDSSALPWQCFHPRALVDYIRAESRAEGVTDPGQGSDLRSKRLQVEAGSDPLEYLLDALMDRVSSITMIERDEIEPDSPLSRYSLDSLVSVELRTWIRRKTGVELTLPRIVNSENLRALARYILSQREVSLKKK</sequence>
<dbReference type="STRING" id="441959.B8MPF4"/>
<dbReference type="Pfam" id="PF00550">
    <property type="entry name" value="PP-binding"/>
    <property type="match status" value="1"/>
</dbReference>
<dbReference type="InterPro" id="IPR009081">
    <property type="entry name" value="PP-bd_ACP"/>
</dbReference>
<dbReference type="InParanoid" id="B8MPF4"/>
<dbReference type="InterPro" id="IPR016036">
    <property type="entry name" value="Malonyl_transacylase_ACP-bd"/>
</dbReference>
<dbReference type="InterPro" id="IPR011032">
    <property type="entry name" value="GroES-like_sf"/>
</dbReference>
<dbReference type="InterPro" id="IPR016035">
    <property type="entry name" value="Acyl_Trfase/lysoPLipase"/>
</dbReference>
<dbReference type="Gene3D" id="1.10.1200.10">
    <property type="entry name" value="ACP-like"/>
    <property type="match status" value="1"/>
</dbReference>
<dbReference type="InterPro" id="IPR018201">
    <property type="entry name" value="Ketoacyl_synth_AS"/>
</dbReference>
<feature type="region of interest" description="C-terminal hotdog fold" evidence="9">
    <location>
        <begin position="1105"/>
        <end position="1262"/>
    </location>
</feature>
<gene>
    <name evidence="13" type="ORF">TSTA_106020</name>
</gene>
<evidence type="ECO:0000256" key="3">
    <source>
        <dbReference type="ARBA" id="ARBA00022553"/>
    </source>
</evidence>
<dbReference type="GO" id="GO:0050637">
    <property type="term" value="F:lovastatin nonaketide synthase activity"/>
    <property type="evidence" value="ECO:0007669"/>
    <property type="project" value="UniProtKB-EC"/>
</dbReference>
<keyword evidence="5" id="KW-0521">NADP</keyword>
<dbReference type="Gene3D" id="3.40.50.720">
    <property type="entry name" value="NAD(P)-binding Rossmann-like Domain"/>
    <property type="match status" value="2"/>
</dbReference>
<keyword evidence="3" id="KW-0597">Phosphoprotein</keyword>
<dbReference type="Gene3D" id="3.40.47.10">
    <property type="match status" value="1"/>
</dbReference>
<dbReference type="PANTHER" id="PTHR43775">
    <property type="entry name" value="FATTY ACID SYNTHASE"/>
    <property type="match status" value="1"/>
</dbReference>
<feature type="domain" description="Carrier" evidence="10">
    <location>
        <begin position="2431"/>
        <end position="2508"/>
    </location>
</feature>
<dbReference type="SMART" id="SM00829">
    <property type="entry name" value="PKS_ER"/>
    <property type="match status" value="1"/>
</dbReference>
<dbReference type="PhylomeDB" id="B8MPF4"/>
<feature type="domain" description="Ketosynthase family 3 (KS3)" evidence="11">
    <location>
        <begin position="4"/>
        <end position="426"/>
    </location>
</feature>
<keyword evidence="7" id="KW-0511">Multifunctional enzyme</keyword>
<dbReference type="OrthoDB" id="329835at2759"/>
<dbReference type="InterPro" id="IPR020807">
    <property type="entry name" value="PKS_DH"/>
</dbReference>
<evidence type="ECO:0000259" key="12">
    <source>
        <dbReference type="PROSITE" id="PS52019"/>
    </source>
</evidence>
<dbReference type="InterPro" id="IPR042104">
    <property type="entry name" value="PKS_dehydratase_sf"/>
</dbReference>
<dbReference type="GO" id="GO:1901336">
    <property type="term" value="P:lactone biosynthetic process"/>
    <property type="evidence" value="ECO:0007669"/>
    <property type="project" value="UniProtKB-ARBA"/>
</dbReference>
<dbReference type="InterPro" id="IPR029063">
    <property type="entry name" value="SAM-dependent_MTases_sf"/>
</dbReference>
<dbReference type="InterPro" id="IPR020843">
    <property type="entry name" value="ER"/>
</dbReference>
<dbReference type="SMART" id="SM00823">
    <property type="entry name" value="PKS_PP"/>
    <property type="match status" value="1"/>
</dbReference>
<dbReference type="GO" id="GO:0004312">
    <property type="term" value="F:fatty acid synthase activity"/>
    <property type="evidence" value="ECO:0007669"/>
    <property type="project" value="TreeGrafter"/>
</dbReference>
<dbReference type="Pfam" id="PF22621">
    <property type="entry name" value="CurL-like_PKS_C"/>
    <property type="match status" value="1"/>
</dbReference>
<keyword evidence="14" id="KW-1185">Reference proteome</keyword>
<dbReference type="GO" id="GO:0044550">
    <property type="term" value="P:secondary metabolite biosynthetic process"/>
    <property type="evidence" value="ECO:0007669"/>
    <property type="project" value="UniProtKB-ARBA"/>
</dbReference>
<dbReference type="SMART" id="SM00826">
    <property type="entry name" value="PKS_DH"/>
    <property type="match status" value="1"/>
</dbReference>
<dbReference type="SMART" id="SM00827">
    <property type="entry name" value="PKS_AT"/>
    <property type="match status" value="1"/>
</dbReference>
<feature type="active site" description="Proton donor; for dehydratase activity" evidence="9">
    <location>
        <position position="1171"/>
    </location>
</feature>
<keyword evidence="6" id="KW-0560">Oxidoreductase</keyword>
<evidence type="ECO:0000256" key="5">
    <source>
        <dbReference type="ARBA" id="ARBA00022857"/>
    </source>
</evidence>
<dbReference type="Pfam" id="PF00109">
    <property type="entry name" value="ketoacyl-synt"/>
    <property type="match status" value="1"/>
</dbReference>
<comment type="pathway">
    <text evidence="1">Secondary metabolite biosynthesis.</text>
</comment>
<keyword evidence="2" id="KW-0596">Phosphopantetheine</keyword>
<dbReference type="Gene3D" id="3.40.50.150">
    <property type="entry name" value="Vaccinia Virus protein VP39"/>
    <property type="match status" value="1"/>
</dbReference>
<dbReference type="Pfam" id="PF02801">
    <property type="entry name" value="Ketoacyl-synt_C"/>
    <property type="match status" value="1"/>
</dbReference>
<dbReference type="VEuPathDB" id="FungiDB:TSTA_106020"/>
<dbReference type="InterPro" id="IPR057326">
    <property type="entry name" value="KR_dom"/>
</dbReference>
<protein>
    <submittedName>
        <fullName evidence="13">Polyketide synthase, putative</fullName>
        <ecNumber evidence="13">2.3.1.161</ecNumber>
    </submittedName>
</protein>
<dbReference type="InterPro" id="IPR013154">
    <property type="entry name" value="ADH-like_N"/>
</dbReference>
<evidence type="ECO:0000256" key="9">
    <source>
        <dbReference type="PROSITE-ProRule" id="PRU01363"/>
    </source>
</evidence>
<dbReference type="Pfam" id="PF13602">
    <property type="entry name" value="ADH_zinc_N_2"/>
    <property type="match status" value="1"/>
</dbReference>
<dbReference type="EMBL" id="EQ962658">
    <property type="protein sequence ID" value="EED14393.1"/>
    <property type="molecule type" value="Genomic_DNA"/>
</dbReference>
<name>B8MPF4_TALSN</name>
<dbReference type="Gene3D" id="3.30.70.3290">
    <property type="match status" value="1"/>
</dbReference>
<organism evidence="13 14">
    <name type="scientific">Talaromyces stipitatus (strain ATCC 10500 / CBS 375.48 / QM 6759 / NRRL 1006)</name>
    <name type="common">Penicillium stipitatum</name>
    <dbReference type="NCBI Taxonomy" id="441959"/>
    <lineage>
        <taxon>Eukaryota</taxon>
        <taxon>Fungi</taxon>
        <taxon>Dikarya</taxon>
        <taxon>Ascomycota</taxon>
        <taxon>Pezizomycotina</taxon>
        <taxon>Eurotiomycetes</taxon>
        <taxon>Eurotiomycetidae</taxon>
        <taxon>Eurotiales</taxon>
        <taxon>Trichocomaceae</taxon>
        <taxon>Talaromyces</taxon>
        <taxon>Talaromyces sect. Talaromyces</taxon>
    </lineage>
</organism>
<dbReference type="Pfam" id="PF21089">
    <property type="entry name" value="PKS_DH_N"/>
    <property type="match status" value="1"/>
</dbReference>
<dbReference type="SUPFAM" id="SSF53901">
    <property type="entry name" value="Thiolase-like"/>
    <property type="match status" value="1"/>
</dbReference>
<dbReference type="Gene3D" id="3.90.180.10">
    <property type="entry name" value="Medium-chain alcohol dehydrogenases, catalytic domain"/>
    <property type="match status" value="1"/>
</dbReference>
<dbReference type="SUPFAM" id="SSF47336">
    <property type="entry name" value="ACP-like"/>
    <property type="match status" value="1"/>
</dbReference>
<keyword evidence="4 13" id="KW-0808">Transferase</keyword>
<dbReference type="OMA" id="GHVIFPM"/>
<dbReference type="SMART" id="SM00825">
    <property type="entry name" value="PKS_KS"/>
    <property type="match status" value="1"/>
</dbReference>
<dbReference type="PROSITE" id="PS50075">
    <property type="entry name" value="CARRIER"/>
    <property type="match status" value="1"/>
</dbReference>
<dbReference type="InterPro" id="IPR014031">
    <property type="entry name" value="Ketoacyl_synth_C"/>
</dbReference>
<dbReference type="CDD" id="cd00833">
    <property type="entry name" value="PKS"/>
    <property type="match status" value="1"/>
</dbReference>
<dbReference type="Pfam" id="PF00698">
    <property type="entry name" value="Acyl_transf_1"/>
    <property type="match status" value="1"/>
</dbReference>
<dbReference type="InterPro" id="IPR020841">
    <property type="entry name" value="PKS_Beta-ketoAc_synthase_dom"/>
</dbReference>
<accession>B8MPF4</accession>
<dbReference type="SUPFAM" id="SSF51735">
    <property type="entry name" value="NAD(P)-binding Rossmann-fold domains"/>
    <property type="match status" value="2"/>
</dbReference>
<dbReference type="InterPro" id="IPR050091">
    <property type="entry name" value="PKS_NRPS_Biosynth_Enz"/>
</dbReference>
<proteinExistence type="predicted"/>
<dbReference type="SUPFAM" id="SSF55048">
    <property type="entry name" value="Probable ACP-binding domain of malonyl-CoA ACP transacylase"/>
    <property type="match status" value="1"/>
</dbReference>